<dbReference type="PhylomeDB" id="A0A0D2VHF9"/>
<name>A0A0D2VHF9_CAPO3</name>
<accession>A0A0D2VHF9</accession>
<evidence type="ECO:0000256" key="4">
    <source>
        <dbReference type="ARBA" id="ARBA00022490"/>
    </source>
</evidence>
<dbReference type="InterPro" id="IPR000717">
    <property type="entry name" value="PCI_dom"/>
</dbReference>
<dbReference type="InterPro" id="IPR045237">
    <property type="entry name" value="COPS7/eIF3m"/>
</dbReference>
<comment type="subcellular location">
    <subcellularLocation>
        <location evidence="2">Cytoplasm</location>
    </subcellularLocation>
    <subcellularLocation>
        <location evidence="1">Nucleus</location>
    </subcellularLocation>
</comment>
<dbReference type="InterPro" id="IPR041481">
    <property type="entry name" value="CSN7_helixI"/>
</dbReference>
<reference evidence="9" key="1">
    <citation type="submission" date="2011-02" db="EMBL/GenBank/DDBJ databases">
        <title>The Genome Sequence of Capsaspora owczarzaki ATCC 30864.</title>
        <authorList>
            <person name="Russ C."/>
            <person name="Cuomo C."/>
            <person name="Burger G."/>
            <person name="Gray M.W."/>
            <person name="Holland P.W.H."/>
            <person name="King N."/>
            <person name="Lang F.B.F."/>
            <person name="Roger A.J."/>
            <person name="Ruiz-Trillo I."/>
            <person name="Young S.K."/>
            <person name="Zeng Q."/>
            <person name="Gargeya S."/>
            <person name="Alvarado L."/>
            <person name="Berlin A."/>
            <person name="Chapman S.B."/>
            <person name="Chen Z."/>
            <person name="Freedman E."/>
            <person name="Gellesch M."/>
            <person name="Goldberg J."/>
            <person name="Griggs A."/>
            <person name="Gujja S."/>
            <person name="Heilman E."/>
            <person name="Heiman D."/>
            <person name="Howarth C."/>
            <person name="Mehta T."/>
            <person name="Neiman D."/>
            <person name="Pearson M."/>
            <person name="Roberts A."/>
            <person name="Saif S."/>
            <person name="Shea T."/>
            <person name="Shenoy N."/>
            <person name="Sisk P."/>
            <person name="Stolte C."/>
            <person name="Sykes S."/>
            <person name="White J."/>
            <person name="Yandava C."/>
            <person name="Haas B."/>
            <person name="Nusbaum C."/>
            <person name="Birren B."/>
        </authorList>
    </citation>
    <scope>NUCLEOTIDE SEQUENCE</scope>
    <source>
        <strain evidence="9">ATCC 30864</strain>
    </source>
</reference>
<dbReference type="eggNOG" id="KOG3250">
    <property type="taxonomic scope" value="Eukaryota"/>
</dbReference>
<keyword evidence="6" id="KW-0539">Nucleus</keyword>
<protein>
    <recommendedName>
        <fullName evidence="7">PCI domain-containing protein</fullName>
    </recommendedName>
</protein>
<dbReference type="PROSITE" id="PS50250">
    <property type="entry name" value="PCI"/>
    <property type="match status" value="1"/>
</dbReference>
<dbReference type="Pfam" id="PF18392">
    <property type="entry name" value="CSN7a_helixI"/>
    <property type="match status" value="1"/>
</dbReference>
<dbReference type="OrthoDB" id="10265275at2759"/>
<evidence type="ECO:0000313" key="8">
    <source>
        <dbReference type="EMBL" id="KJE89397.1"/>
    </source>
</evidence>
<dbReference type="Pfam" id="PF22061">
    <property type="entry name" value="CSN7_HB_subdom"/>
    <property type="match status" value="1"/>
</dbReference>
<organism evidence="8 9">
    <name type="scientific">Capsaspora owczarzaki (strain ATCC 30864)</name>
    <dbReference type="NCBI Taxonomy" id="595528"/>
    <lineage>
        <taxon>Eukaryota</taxon>
        <taxon>Filasterea</taxon>
        <taxon>Capsaspora</taxon>
    </lineage>
</organism>
<comment type="similarity">
    <text evidence="3">Belongs to the CSN7/EIF3M family. CSN7 subfamily.</text>
</comment>
<dbReference type="Pfam" id="PF01399">
    <property type="entry name" value="PCI"/>
    <property type="match status" value="1"/>
</dbReference>
<sequence>MASSVAALEPFLILARTAKGAACASLINQAIEAQGTFVFSELLATPAVKELEGTAHQQSLELLKLFAYGSYADYTANPSRFPPLSATQQTKLRLLSIVSLASDCKTIPYAKLLAVLALDNVRELEDIIIEGIYSNVLKASLNQQHQHVRIEFAIGRDIASNAQLDSMIQTLGAWCQQCETLLTNIHSNIASANRQKTSAMDEQVALQERIAIQKQAFTSQMSHKLMDGHGLRDFRSGYGTDKKGRRKF</sequence>
<dbReference type="RefSeq" id="XP_004365746.2">
    <property type="nucleotide sequence ID" value="XM_004365689.2"/>
</dbReference>
<gene>
    <name evidence="8" type="ORF">CAOG_000875</name>
</gene>
<evidence type="ECO:0000256" key="3">
    <source>
        <dbReference type="ARBA" id="ARBA00008482"/>
    </source>
</evidence>
<keyword evidence="9" id="KW-1185">Reference proteome</keyword>
<dbReference type="PANTHER" id="PTHR15350">
    <property type="entry name" value="COP9 SIGNALOSOME COMPLEX SUBUNIT 7/DENDRITIC CELL PROTEIN GA17"/>
    <property type="match status" value="1"/>
</dbReference>
<proteinExistence type="inferred from homology"/>
<dbReference type="InParanoid" id="A0A0D2VHF9"/>
<keyword evidence="4" id="KW-0963">Cytoplasm</keyword>
<evidence type="ECO:0000256" key="5">
    <source>
        <dbReference type="ARBA" id="ARBA00022790"/>
    </source>
</evidence>
<keyword evidence="5" id="KW-0736">Signalosome</keyword>
<dbReference type="GO" id="GO:0010387">
    <property type="term" value="P:COP9 signalosome assembly"/>
    <property type="evidence" value="ECO:0007669"/>
    <property type="project" value="InterPro"/>
</dbReference>
<dbReference type="GO" id="GO:0008180">
    <property type="term" value="C:COP9 signalosome"/>
    <property type="evidence" value="ECO:0007669"/>
    <property type="project" value="UniProtKB-KW"/>
</dbReference>
<dbReference type="SMART" id="SM00088">
    <property type="entry name" value="PINT"/>
    <property type="match status" value="1"/>
</dbReference>
<evidence type="ECO:0000256" key="6">
    <source>
        <dbReference type="ARBA" id="ARBA00023242"/>
    </source>
</evidence>
<evidence type="ECO:0000256" key="1">
    <source>
        <dbReference type="ARBA" id="ARBA00004123"/>
    </source>
</evidence>
<dbReference type="Proteomes" id="UP000008743">
    <property type="component" value="Unassembled WGS sequence"/>
</dbReference>
<dbReference type="EMBL" id="KE346360">
    <property type="protein sequence ID" value="KJE89397.1"/>
    <property type="molecule type" value="Genomic_DNA"/>
</dbReference>
<dbReference type="STRING" id="595528.A0A0D2VHF9"/>
<evidence type="ECO:0000256" key="2">
    <source>
        <dbReference type="ARBA" id="ARBA00004496"/>
    </source>
</evidence>
<dbReference type="PANTHER" id="PTHR15350:SF5">
    <property type="entry name" value="COP9 SIGNALOSOME COMPLEX SUBUNIT 7"/>
    <property type="match status" value="1"/>
</dbReference>
<evidence type="ECO:0000259" key="7">
    <source>
        <dbReference type="PROSITE" id="PS50250"/>
    </source>
</evidence>
<feature type="domain" description="PCI" evidence="7">
    <location>
        <begin position="1"/>
        <end position="155"/>
    </location>
</feature>
<dbReference type="GO" id="GO:0005737">
    <property type="term" value="C:cytoplasm"/>
    <property type="evidence" value="ECO:0007669"/>
    <property type="project" value="UniProtKB-SubCell"/>
</dbReference>
<dbReference type="AlphaFoldDB" id="A0A0D2VHF9"/>
<evidence type="ECO:0000313" key="9">
    <source>
        <dbReference type="Proteomes" id="UP000008743"/>
    </source>
</evidence>